<dbReference type="Gene3D" id="1.10.510.10">
    <property type="entry name" value="Transferase(Phosphotransferase) domain 1"/>
    <property type="match status" value="2"/>
</dbReference>
<evidence type="ECO:0000313" key="3">
    <source>
        <dbReference type="Proteomes" id="UP000002035"/>
    </source>
</evidence>
<dbReference type="SUPFAM" id="SSF56112">
    <property type="entry name" value="Protein kinase-like (PK-like)"/>
    <property type="match status" value="1"/>
</dbReference>
<dbReference type="RefSeq" id="XP_002846602.1">
    <property type="nucleotide sequence ID" value="XM_002846556.1"/>
</dbReference>
<reference evidence="3" key="1">
    <citation type="journal article" date="2012" name="MBio">
        <title>Comparative genome analysis of Trichophyton rubrum and related dermatophytes reveals candidate genes involved in infection.</title>
        <authorList>
            <person name="Martinez D.A."/>
            <person name="Oliver B.G."/>
            <person name="Graeser Y."/>
            <person name="Goldberg J.M."/>
            <person name="Li W."/>
            <person name="Martinez-Rossi N.M."/>
            <person name="Monod M."/>
            <person name="Shelest E."/>
            <person name="Barton R.C."/>
            <person name="Birch E."/>
            <person name="Brakhage A.A."/>
            <person name="Chen Z."/>
            <person name="Gurr S.J."/>
            <person name="Heiman D."/>
            <person name="Heitman J."/>
            <person name="Kosti I."/>
            <person name="Rossi A."/>
            <person name="Saif S."/>
            <person name="Samalova M."/>
            <person name="Saunders C.W."/>
            <person name="Shea T."/>
            <person name="Summerbell R.C."/>
            <person name="Xu J."/>
            <person name="Young S."/>
            <person name="Zeng Q."/>
            <person name="Birren B.W."/>
            <person name="Cuomo C.A."/>
            <person name="White T.C."/>
        </authorList>
    </citation>
    <scope>NUCLEOTIDE SEQUENCE [LARGE SCALE GENOMIC DNA]</scope>
    <source>
        <strain evidence="3">ATCC MYA-4605 / CBS 113480</strain>
    </source>
</reference>
<dbReference type="GeneID" id="9226009"/>
<dbReference type="OrthoDB" id="10252171at2759"/>
<sequence>MPQYSIGPADDSRPFWTQEYSDDACESIREYSETKEYFALKILKLSCNITYNVEQKILKKTGRLERSFLYLHMPTKRVHLCLVTKPAGCTLRARTLAGLTTPGVFGRPWDIISIRVFIETLLSKVFEFHDKGIYHGDLSPSNITLGLDTNAFAPEAIKESFEEDIRGWVYLARLPPSETHPVRPPCLPEYIIQHYFPLASNGWDFSLIEIIDFGLGGYETKKKKLGGTRGYRPPEWRDPGALGSIKCDLWSLGCVLYFGLVHDDLFETEHDQNVYVAATETDQLSIIDRRLEQEHQVFREHTEYRKTTSRLIHSLMKVDPTKRDAAKAREFLNELAMYADTVLQN</sequence>
<dbReference type="VEuPathDB" id="FungiDB:MCYG_04339"/>
<dbReference type="GO" id="GO:0004672">
    <property type="term" value="F:protein kinase activity"/>
    <property type="evidence" value="ECO:0007669"/>
    <property type="project" value="InterPro"/>
</dbReference>
<dbReference type="HOGENOM" id="CLU_058100_0_0_1"/>
<dbReference type="eggNOG" id="KOG0671">
    <property type="taxonomic scope" value="Eukaryota"/>
</dbReference>
<dbReference type="EMBL" id="DS995704">
    <property type="protein sequence ID" value="EEQ31520.1"/>
    <property type="molecule type" value="Genomic_DNA"/>
</dbReference>
<dbReference type="InterPro" id="IPR000719">
    <property type="entry name" value="Prot_kinase_dom"/>
</dbReference>
<accession>C5FPK4</accession>
<organism evidence="2 3">
    <name type="scientific">Arthroderma otae (strain ATCC MYA-4605 / CBS 113480)</name>
    <name type="common">Microsporum canis</name>
    <dbReference type="NCBI Taxonomy" id="554155"/>
    <lineage>
        <taxon>Eukaryota</taxon>
        <taxon>Fungi</taxon>
        <taxon>Dikarya</taxon>
        <taxon>Ascomycota</taxon>
        <taxon>Pezizomycotina</taxon>
        <taxon>Eurotiomycetes</taxon>
        <taxon>Eurotiomycetidae</taxon>
        <taxon>Onygenales</taxon>
        <taxon>Arthrodermataceae</taxon>
        <taxon>Microsporum</taxon>
    </lineage>
</organism>
<dbReference type="PANTHER" id="PTHR44167:SF24">
    <property type="entry name" value="SERINE_THREONINE-PROTEIN KINASE CHK2"/>
    <property type="match status" value="1"/>
</dbReference>
<proteinExistence type="predicted"/>
<dbReference type="Pfam" id="PF00069">
    <property type="entry name" value="Pkinase"/>
    <property type="match status" value="1"/>
</dbReference>
<name>C5FPK4_ARTOC</name>
<gene>
    <name evidence="2" type="ORF">MCYG_04339</name>
</gene>
<protein>
    <recommendedName>
        <fullName evidence="1">Protein kinase domain-containing protein</fullName>
    </recommendedName>
</protein>
<dbReference type="OMA" id="QMGICHG"/>
<dbReference type="Proteomes" id="UP000002035">
    <property type="component" value="Unassembled WGS sequence"/>
</dbReference>
<evidence type="ECO:0000313" key="2">
    <source>
        <dbReference type="EMBL" id="EEQ31520.1"/>
    </source>
</evidence>
<keyword evidence="3" id="KW-1185">Reference proteome</keyword>
<evidence type="ECO:0000259" key="1">
    <source>
        <dbReference type="PROSITE" id="PS50011"/>
    </source>
</evidence>
<dbReference type="PANTHER" id="PTHR44167">
    <property type="entry name" value="OVARIAN-SPECIFIC SERINE/THREONINE-PROTEIN KINASE LOK-RELATED"/>
    <property type="match status" value="1"/>
</dbReference>
<dbReference type="InterPro" id="IPR011009">
    <property type="entry name" value="Kinase-like_dom_sf"/>
</dbReference>
<dbReference type="GO" id="GO:0005524">
    <property type="term" value="F:ATP binding"/>
    <property type="evidence" value="ECO:0007669"/>
    <property type="project" value="InterPro"/>
</dbReference>
<dbReference type="AlphaFoldDB" id="C5FPK4"/>
<dbReference type="SMART" id="SM00220">
    <property type="entry name" value="S_TKc"/>
    <property type="match status" value="1"/>
</dbReference>
<dbReference type="PROSITE" id="PS50011">
    <property type="entry name" value="PROTEIN_KINASE_DOM"/>
    <property type="match status" value="1"/>
</dbReference>
<feature type="domain" description="Protein kinase" evidence="1">
    <location>
        <begin position="1"/>
        <end position="337"/>
    </location>
</feature>